<feature type="transmembrane region" description="Helical" evidence="1">
    <location>
        <begin position="204"/>
        <end position="227"/>
    </location>
</feature>
<sequence length="228" mass="24333">MTGQRWLAEGRRAYAGVSLGLVVMVGWALARPALPEAWQPNGVEMALLAVAAYLMSYLAVTVLVFALTPTRTTLSWAARSEPGTWFQHFVLGTKPGAGVATMVSVLALMAAVFWLPEGDPGSTLSQGARGVLAAALVVMAWLTVALTHSVAYLCADARSGHRMLAFPGEGPRSWTDYLYFSISLTTTFAASDVQVLHPRMRRSVAAHGVVAFVFNTVILAAVVSVLLR</sequence>
<comment type="caution">
    <text evidence="2">The sequence shown here is derived from an EMBL/GenBank/DDBJ whole genome shotgun (WGS) entry which is preliminary data.</text>
</comment>
<feature type="transmembrane region" description="Helical" evidence="1">
    <location>
        <begin position="45"/>
        <end position="68"/>
    </location>
</feature>
<organism evidence="2 3">
    <name type="scientific">Ornithinicoccus hortensis</name>
    <dbReference type="NCBI Taxonomy" id="82346"/>
    <lineage>
        <taxon>Bacteria</taxon>
        <taxon>Bacillati</taxon>
        <taxon>Actinomycetota</taxon>
        <taxon>Actinomycetes</taxon>
        <taxon>Micrococcales</taxon>
        <taxon>Intrasporangiaceae</taxon>
        <taxon>Ornithinicoccus</taxon>
    </lineage>
</organism>
<accession>A0A542YV24</accession>
<feature type="transmembrane region" description="Helical" evidence="1">
    <location>
        <begin position="12"/>
        <end position="30"/>
    </location>
</feature>
<proteinExistence type="predicted"/>
<name>A0A542YV24_9MICO</name>
<evidence type="ECO:0000256" key="1">
    <source>
        <dbReference type="SAM" id="Phobius"/>
    </source>
</evidence>
<feature type="transmembrane region" description="Helical" evidence="1">
    <location>
        <begin position="127"/>
        <end position="154"/>
    </location>
</feature>
<feature type="transmembrane region" description="Helical" evidence="1">
    <location>
        <begin position="89"/>
        <end position="115"/>
    </location>
</feature>
<dbReference type="RefSeq" id="WP_141785875.1">
    <property type="nucleotide sequence ID" value="NZ_BAAAIK010000001.1"/>
</dbReference>
<evidence type="ECO:0000313" key="2">
    <source>
        <dbReference type="EMBL" id="TQL51937.1"/>
    </source>
</evidence>
<evidence type="ECO:0000313" key="3">
    <source>
        <dbReference type="Proteomes" id="UP000319516"/>
    </source>
</evidence>
<dbReference type="Proteomes" id="UP000319516">
    <property type="component" value="Unassembled WGS sequence"/>
</dbReference>
<dbReference type="Pfam" id="PF07077">
    <property type="entry name" value="DUF1345"/>
    <property type="match status" value="1"/>
</dbReference>
<keyword evidence="1" id="KW-1133">Transmembrane helix</keyword>
<dbReference type="OrthoDB" id="4312673at2"/>
<dbReference type="EMBL" id="VFOP01000001">
    <property type="protein sequence ID" value="TQL51937.1"/>
    <property type="molecule type" value="Genomic_DNA"/>
</dbReference>
<dbReference type="InterPro" id="IPR009781">
    <property type="entry name" value="DUF1345"/>
</dbReference>
<protein>
    <submittedName>
        <fullName evidence="2">Putative membrane protein</fullName>
    </submittedName>
</protein>
<gene>
    <name evidence="2" type="ORF">FB467_3104</name>
</gene>
<keyword evidence="1" id="KW-0472">Membrane</keyword>
<keyword evidence="1" id="KW-0812">Transmembrane</keyword>
<keyword evidence="3" id="KW-1185">Reference proteome</keyword>
<dbReference type="AlphaFoldDB" id="A0A542YV24"/>
<reference evidence="2 3" key="1">
    <citation type="submission" date="2019-06" db="EMBL/GenBank/DDBJ databases">
        <title>Sequencing the genomes of 1000 actinobacteria strains.</title>
        <authorList>
            <person name="Klenk H.-P."/>
        </authorList>
    </citation>
    <scope>NUCLEOTIDE SEQUENCE [LARGE SCALE GENOMIC DNA]</scope>
    <source>
        <strain evidence="2 3">DSM 12335</strain>
    </source>
</reference>